<dbReference type="STRING" id="224129.A0A1W4WGY9"/>
<keyword evidence="2" id="KW-0964">Secreted</keyword>
<dbReference type="OrthoDB" id="414826at2759"/>
<dbReference type="SMART" id="SM00198">
    <property type="entry name" value="SCP"/>
    <property type="match status" value="1"/>
</dbReference>
<reference evidence="6" key="1">
    <citation type="submission" date="2025-08" db="UniProtKB">
        <authorList>
            <consortium name="RefSeq"/>
        </authorList>
    </citation>
    <scope>IDENTIFICATION</scope>
    <source>
        <tissue evidence="6">Entire body</tissue>
    </source>
</reference>
<feature type="chain" id="PRO_5010710780" evidence="3">
    <location>
        <begin position="18"/>
        <end position="388"/>
    </location>
</feature>
<dbReference type="Gene3D" id="3.40.33.10">
    <property type="entry name" value="CAP"/>
    <property type="match status" value="1"/>
</dbReference>
<dbReference type="RefSeq" id="XP_018319732.1">
    <property type="nucleotide sequence ID" value="XM_018464230.2"/>
</dbReference>
<dbReference type="KEGG" id="apln:108733170"/>
<keyword evidence="3" id="KW-0732">Signal</keyword>
<dbReference type="InterPro" id="IPR001283">
    <property type="entry name" value="CRISP-related"/>
</dbReference>
<sequence>MILRALVLYLFLNIVECQIFAFPKCRFPQLDKNYFCKREYSCLGSHRINTACSRAPCGPTKSCGTLFKPIPMTKFDREFVVQVHNTYRNRLATGLEFRYPVVNKSETIVYEPLANMKVMAYNIELEFIAQCWANNCLNNGWSQVHDKCRKTQMFSNVGQNFFLYTHVTPLTEKINFSHYNYLSKAMDTWYQEIHKFKYEEHIEFTPNPETDNFTQMVWATTGYVGCARTQYGHGRVLRLIIYCNYGSEGNLLGKPIFHVSKNGSSCCEECEGKITYYYLFKGHVTGEDQHGLSMVHFPDHEKKLQQFQEMGMDLSNKVEVALTTHIYIFPGCNLNYSCLCGMSKDIDMANKYFTPPFQIATGSRIEGNSFILFSLLIFSRNVITYDCN</sequence>
<dbReference type="PANTHER" id="PTHR10334">
    <property type="entry name" value="CYSTEINE-RICH SECRETORY PROTEIN-RELATED"/>
    <property type="match status" value="1"/>
</dbReference>
<dbReference type="GO" id="GO:0005576">
    <property type="term" value="C:extracellular region"/>
    <property type="evidence" value="ECO:0007669"/>
    <property type="project" value="UniProtKB-SubCell"/>
</dbReference>
<dbReference type="InterPro" id="IPR035940">
    <property type="entry name" value="CAP_sf"/>
</dbReference>
<keyword evidence="5" id="KW-1185">Reference proteome</keyword>
<evidence type="ECO:0000256" key="1">
    <source>
        <dbReference type="ARBA" id="ARBA00004613"/>
    </source>
</evidence>
<organism evidence="5 6">
    <name type="scientific">Agrilus planipennis</name>
    <name type="common">Emerald ash borer</name>
    <name type="synonym">Agrilus marcopoli</name>
    <dbReference type="NCBI Taxonomy" id="224129"/>
    <lineage>
        <taxon>Eukaryota</taxon>
        <taxon>Metazoa</taxon>
        <taxon>Ecdysozoa</taxon>
        <taxon>Arthropoda</taxon>
        <taxon>Hexapoda</taxon>
        <taxon>Insecta</taxon>
        <taxon>Pterygota</taxon>
        <taxon>Neoptera</taxon>
        <taxon>Endopterygota</taxon>
        <taxon>Coleoptera</taxon>
        <taxon>Polyphaga</taxon>
        <taxon>Elateriformia</taxon>
        <taxon>Buprestoidea</taxon>
        <taxon>Buprestidae</taxon>
        <taxon>Agrilinae</taxon>
        <taxon>Agrilus</taxon>
    </lineage>
</organism>
<dbReference type="Pfam" id="PF00188">
    <property type="entry name" value="CAP"/>
    <property type="match status" value="1"/>
</dbReference>
<dbReference type="SUPFAM" id="SSF55797">
    <property type="entry name" value="PR-1-like"/>
    <property type="match status" value="1"/>
</dbReference>
<name>A0A1W4WGY9_AGRPL</name>
<dbReference type="CDD" id="cd05380">
    <property type="entry name" value="CAP_euk"/>
    <property type="match status" value="1"/>
</dbReference>
<dbReference type="InterPro" id="IPR014044">
    <property type="entry name" value="CAP_dom"/>
</dbReference>
<protein>
    <submittedName>
        <fullName evidence="6">Venom allergen 5-like isoform X1</fullName>
    </submittedName>
</protein>
<proteinExistence type="predicted"/>
<evidence type="ECO:0000259" key="4">
    <source>
        <dbReference type="SMART" id="SM00198"/>
    </source>
</evidence>
<dbReference type="PRINTS" id="PR00837">
    <property type="entry name" value="V5TPXLIKE"/>
</dbReference>
<dbReference type="InParanoid" id="A0A1W4WGY9"/>
<comment type="subcellular location">
    <subcellularLocation>
        <location evidence="1">Secreted</location>
    </subcellularLocation>
</comment>
<evidence type="ECO:0000313" key="5">
    <source>
        <dbReference type="Proteomes" id="UP000192223"/>
    </source>
</evidence>
<dbReference type="Proteomes" id="UP000192223">
    <property type="component" value="Unplaced"/>
</dbReference>
<feature type="domain" description="SCP" evidence="4">
    <location>
        <begin position="74"/>
        <end position="253"/>
    </location>
</feature>
<gene>
    <name evidence="6" type="primary">LOC108733170</name>
</gene>
<evidence type="ECO:0000313" key="6">
    <source>
        <dbReference type="RefSeq" id="XP_018319732.1"/>
    </source>
</evidence>
<evidence type="ECO:0000256" key="3">
    <source>
        <dbReference type="SAM" id="SignalP"/>
    </source>
</evidence>
<evidence type="ECO:0000256" key="2">
    <source>
        <dbReference type="ARBA" id="ARBA00022525"/>
    </source>
</evidence>
<dbReference type="AlphaFoldDB" id="A0A1W4WGY9"/>
<accession>A0A1W4WGY9</accession>
<dbReference type="GeneID" id="108733170"/>
<feature type="signal peptide" evidence="3">
    <location>
        <begin position="1"/>
        <end position="17"/>
    </location>
</feature>